<evidence type="ECO:0000313" key="2">
    <source>
        <dbReference type="Proteomes" id="UP000265520"/>
    </source>
</evidence>
<protein>
    <submittedName>
        <fullName evidence="1">Uncharacterized protein</fullName>
    </submittedName>
</protein>
<organism evidence="1 2">
    <name type="scientific">Trifolium medium</name>
    <dbReference type="NCBI Taxonomy" id="97028"/>
    <lineage>
        <taxon>Eukaryota</taxon>
        <taxon>Viridiplantae</taxon>
        <taxon>Streptophyta</taxon>
        <taxon>Embryophyta</taxon>
        <taxon>Tracheophyta</taxon>
        <taxon>Spermatophyta</taxon>
        <taxon>Magnoliopsida</taxon>
        <taxon>eudicotyledons</taxon>
        <taxon>Gunneridae</taxon>
        <taxon>Pentapetalae</taxon>
        <taxon>rosids</taxon>
        <taxon>fabids</taxon>
        <taxon>Fabales</taxon>
        <taxon>Fabaceae</taxon>
        <taxon>Papilionoideae</taxon>
        <taxon>50 kb inversion clade</taxon>
        <taxon>NPAAA clade</taxon>
        <taxon>Hologalegina</taxon>
        <taxon>IRL clade</taxon>
        <taxon>Trifolieae</taxon>
        <taxon>Trifolium</taxon>
    </lineage>
</organism>
<feature type="non-terminal residue" evidence="1">
    <location>
        <position position="10"/>
    </location>
</feature>
<dbReference type="EMBL" id="LXQA011407803">
    <property type="protein sequence ID" value="MCI96189.1"/>
    <property type="molecule type" value="Genomic_DNA"/>
</dbReference>
<accession>A0A392W8S9</accession>
<sequence length="10" mass="1170">MSDNSEFGRK</sequence>
<dbReference type="Proteomes" id="UP000265520">
    <property type="component" value="Unassembled WGS sequence"/>
</dbReference>
<keyword evidence="2" id="KW-1185">Reference proteome</keyword>
<proteinExistence type="predicted"/>
<comment type="caution">
    <text evidence="1">The sequence shown here is derived from an EMBL/GenBank/DDBJ whole genome shotgun (WGS) entry which is preliminary data.</text>
</comment>
<reference evidence="1 2" key="1">
    <citation type="journal article" date="2018" name="Front. Plant Sci.">
        <title>Red Clover (Trifolium pratense) and Zigzag Clover (T. medium) - A Picture of Genomic Similarities and Differences.</title>
        <authorList>
            <person name="Dluhosova J."/>
            <person name="Istvanek J."/>
            <person name="Nedelnik J."/>
            <person name="Repkova J."/>
        </authorList>
    </citation>
    <scope>NUCLEOTIDE SEQUENCE [LARGE SCALE GENOMIC DNA]</scope>
    <source>
        <strain evidence="2">cv. 10/8</strain>
        <tissue evidence="1">Leaf</tissue>
    </source>
</reference>
<evidence type="ECO:0000313" key="1">
    <source>
        <dbReference type="EMBL" id="MCI96189.1"/>
    </source>
</evidence>
<name>A0A392W8S9_9FABA</name>